<proteinExistence type="predicted"/>
<organism evidence="1 2">
    <name type="scientific">Sclerotinia nivalis</name>
    <dbReference type="NCBI Taxonomy" id="352851"/>
    <lineage>
        <taxon>Eukaryota</taxon>
        <taxon>Fungi</taxon>
        <taxon>Dikarya</taxon>
        <taxon>Ascomycota</taxon>
        <taxon>Pezizomycotina</taxon>
        <taxon>Leotiomycetes</taxon>
        <taxon>Helotiales</taxon>
        <taxon>Sclerotiniaceae</taxon>
        <taxon>Sclerotinia</taxon>
    </lineage>
</organism>
<comment type="caution">
    <text evidence="1">The sequence shown here is derived from an EMBL/GenBank/DDBJ whole genome shotgun (WGS) entry which is preliminary data.</text>
</comment>
<dbReference type="Proteomes" id="UP001152300">
    <property type="component" value="Unassembled WGS sequence"/>
</dbReference>
<dbReference type="EMBL" id="JAPEIS010000015">
    <property type="protein sequence ID" value="KAJ8058830.1"/>
    <property type="molecule type" value="Genomic_DNA"/>
</dbReference>
<accession>A0A9X0DDT4</accession>
<dbReference type="OrthoDB" id="3045089at2759"/>
<protein>
    <submittedName>
        <fullName evidence="1">Uncharacterized protein</fullName>
    </submittedName>
</protein>
<keyword evidence="2" id="KW-1185">Reference proteome</keyword>
<dbReference type="AlphaFoldDB" id="A0A9X0DDT4"/>
<sequence>MAPAVDAKLAYFQAPIRERKSLGRIFNSKNKKQIMTEAYCNARGLSPGSMFTMAVILGDIVEPKDGLYPMPRCDSHSTSPVIRGGRTWSNSLGPPNPNRRAISVQEYSQYYSQSIQAVKHDSWTSHYTNAYCRVSEAEITEIGWRFDRAPNEAEKKSYEVGKYFLQTSFLSFLPFAILE</sequence>
<evidence type="ECO:0000313" key="1">
    <source>
        <dbReference type="EMBL" id="KAJ8058830.1"/>
    </source>
</evidence>
<reference evidence="1" key="1">
    <citation type="submission" date="2022-11" db="EMBL/GenBank/DDBJ databases">
        <title>Genome Resource of Sclerotinia nivalis Strain SnTB1, a Plant Pathogen Isolated from American Ginseng.</title>
        <authorList>
            <person name="Fan S."/>
        </authorList>
    </citation>
    <scope>NUCLEOTIDE SEQUENCE</scope>
    <source>
        <strain evidence="1">SnTB1</strain>
    </source>
</reference>
<name>A0A9X0DDT4_9HELO</name>
<evidence type="ECO:0000313" key="2">
    <source>
        <dbReference type="Proteomes" id="UP001152300"/>
    </source>
</evidence>
<gene>
    <name evidence="1" type="ORF">OCU04_011816</name>
</gene>